<dbReference type="EMBL" id="KN838538">
    <property type="protein sequence ID" value="KIK09679.1"/>
    <property type="molecule type" value="Genomic_DNA"/>
</dbReference>
<feature type="region of interest" description="Disordered" evidence="1">
    <location>
        <begin position="82"/>
        <end position="153"/>
    </location>
</feature>
<proteinExistence type="predicted"/>
<dbReference type="HOGENOM" id="CLU_1713559_0_0_1"/>
<dbReference type="OrthoDB" id="3251271at2759"/>
<accession>A0A0C9Y6Q2</accession>
<evidence type="ECO:0000313" key="3">
    <source>
        <dbReference type="Proteomes" id="UP000054477"/>
    </source>
</evidence>
<evidence type="ECO:0000313" key="2">
    <source>
        <dbReference type="EMBL" id="KIK09679.1"/>
    </source>
</evidence>
<name>A0A0C9Y6Q2_9AGAR</name>
<feature type="region of interest" description="Disordered" evidence="1">
    <location>
        <begin position="1"/>
        <end position="69"/>
    </location>
</feature>
<organism evidence="2 3">
    <name type="scientific">Laccaria amethystina LaAM-08-1</name>
    <dbReference type="NCBI Taxonomy" id="1095629"/>
    <lineage>
        <taxon>Eukaryota</taxon>
        <taxon>Fungi</taxon>
        <taxon>Dikarya</taxon>
        <taxon>Basidiomycota</taxon>
        <taxon>Agaricomycotina</taxon>
        <taxon>Agaricomycetes</taxon>
        <taxon>Agaricomycetidae</taxon>
        <taxon>Agaricales</taxon>
        <taxon>Agaricineae</taxon>
        <taxon>Hydnangiaceae</taxon>
        <taxon>Laccaria</taxon>
    </lineage>
</organism>
<gene>
    <name evidence="2" type="ORF">K443DRAFT_127547</name>
</gene>
<keyword evidence="3" id="KW-1185">Reference proteome</keyword>
<feature type="compositionally biased region" description="Basic residues" evidence="1">
    <location>
        <begin position="142"/>
        <end position="153"/>
    </location>
</feature>
<sequence length="153" mass="16985">MQSANRAKQLKEVELDRAEVHDDGKWEMDQEVKDEWGPSSSAKPSSAPETSAKGRKVHPRPISISACGSSRRLRGFEQLKEQKNAKTAMQVIPDTFLRPSGVDDPKALDSSRSIKTVIDGTRMKRLKRDRDGAADLSTQGKTPKKKKKKTVEG</sequence>
<evidence type="ECO:0000256" key="1">
    <source>
        <dbReference type="SAM" id="MobiDB-lite"/>
    </source>
</evidence>
<reference evidence="3" key="2">
    <citation type="submission" date="2015-01" db="EMBL/GenBank/DDBJ databases">
        <title>Evolutionary Origins and Diversification of the Mycorrhizal Mutualists.</title>
        <authorList>
            <consortium name="DOE Joint Genome Institute"/>
            <consortium name="Mycorrhizal Genomics Consortium"/>
            <person name="Kohler A."/>
            <person name="Kuo A."/>
            <person name="Nagy L.G."/>
            <person name="Floudas D."/>
            <person name="Copeland A."/>
            <person name="Barry K.W."/>
            <person name="Cichocki N."/>
            <person name="Veneault-Fourrey C."/>
            <person name="LaButti K."/>
            <person name="Lindquist E.A."/>
            <person name="Lipzen A."/>
            <person name="Lundell T."/>
            <person name="Morin E."/>
            <person name="Murat C."/>
            <person name="Riley R."/>
            <person name="Ohm R."/>
            <person name="Sun H."/>
            <person name="Tunlid A."/>
            <person name="Henrissat B."/>
            <person name="Grigoriev I.V."/>
            <person name="Hibbett D.S."/>
            <person name="Martin F."/>
        </authorList>
    </citation>
    <scope>NUCLEOTIDE SEQUENCE [LARGE SCALE GENOMIC DNA]</scope>
    <source>
        <strain evidence="3">LaAM-08-1</strain>
    </source>
</reference>
<protein>
    <submittedName>
        <fullName evidence="2">Uncharacterized protein</fullName>
    </submittedName>
</protein>
<dbReference type="Proteomes" id="UP000054477">
    <property type="component" value="Unassembled WGS sequence"/>
</dbReference>
<dbReference type="AlphaFoldDB" id="A0A0C9Y6Q2"/>
<feature type="compositionally biased region" description="Low complexity" evidence="1">
    <location>
        <begin position="38"/>
        <end position="51"/>
    </location>
</feature>
<reference evidence="2 3" key="1">
    <citation type="submission" date="2014-04" db="EMBL/GenBank/DDBJ databases">
        <authorList>
            <consortium name="DOE Joint Genome Institute"/>
            <person name="Kuo A."/>
            <person name="Kohler A."/>
            <person name="Nagy L.G."/>
            <person name="Floudas D."/>
            <person name="Copeland A."/>
            <person name="Barry K.W."/>
            <person name="Cichocki N."/>
            <person name="Veneault-Fourrey C."/>
            <person name="LaButti K."/>
            <person name="Lindquist E.A."/>
            <person name="Lipzen A."/>
            <person name="Lundell T."/>
            <person name="Morin E."/>
            <person name="Murat C."/>
            <person name="Sun H."/>
            <person name="Tunlid A."/>
            <person name="Henrissat B."/>
            <person name="Grigoriev I.V."/>
            <person name="Hibbett D.S."/>
            <person name="Martin F."/>
            <person name="Nordberg H.P."/>
            <person name="Cantor M.N."/>
            <person name="Hua S.X."/>
        </authorList>
    </citation>
    <scope>NUCLEOTIDE SEQUENCE [LARGE SCALE GENOMIC DNA]</scope>
    <source>
        <strain evidence="2 3">LaAM-08-1</strain>
    </source>
</reference>
<feature type="compositionally biased region" description="Basic and acidic residues" evidence="1">
    <location>
        <begin position="9"/>
        <end position="36"/>
    </location>
</feature>